<keyword evidence="1" id="KW-0812">Transmembrane</keyword>
<dbReference type="Pfam" id="PF01970">
    <property type="entry name" value="TctA"/>
    <property type="match status" value="1"/>
</dbReference>
<dbReference type="PANTHER" id="PTHR35342">
    <property type="entry name" value="TRICARBOXYLIC TRANSPORT PROTEIN"/>
    <property type="match status" value="1"/>
</dbReference>
<evidence type="ECO:0000256" key="1">
    <source>
        <dbReference type="SAM" id="Phobius"/>
    </source>
</evidence>
<dbReference type="PANTHER" id="PTHR35342:SF5">
    <property type="entry name" value="TRICARBOXYLIC TRANSPORT PROTEIN"/>
    <property type="match status" value="1"/>
</dbReference>
<dbReference type="InterPro" id="IPR002823">
    <property type="entry name" value="DUF112_TM"/>
</dbReference>
<reference evidence="3" key="1">
    <citation type="submission" date="2019-08" db="EMBL/GenBank/DDBJ databases">
        <authorList>
            <person name="Kucharzyk K."/>
            <person name="Murdoch R.W."/>
            <person name="Higgins S."/>
            <person name="Loffler F."/>
        </authorList>
    </citation>
    <scope>NUCLEOTIDE SEQUENCE</scope>
</reference>
<comment type="caution">
    <text evidence="3">The sequence shown here is derived from an EMBL/GenBank/DDBJ whole genome shotgun (WGS) entry which is preliminary data.</text>
</comment>
<protein>
    <recommendedName>
        <fullName evidence="2">DUF112 domain-containing protein</fullName>
    </recommendedName>
</protein>
<feature type="transmembrane region" description="Helical" evidence="1">
    <location>
        <begin position="20"/>
        <end position="51"/>
    </location>
</feature>
<feature type="transmembrane region" description="Helical" evidence="1">
    <location>
        <begin position="95"/>
        <end position="113"/>
    </location>
</feature>
<keyword evidence="1" id="KW-0472">Membrane</keyword>
<dbReference type="EMBL" id="VSSQ01018824">
    <property type="protein sequence ID" value="MPM62359.1"/>
    <property type="molecule type" value="Genomic_DNA"/>
</dbReference>
<feature type="domain" description="DUF112" evidence="2">
    <location>
        <begin position="2"/>
        <end position="65"/>
    </location>
</feature>
<gene>
    <name evidence="3" type="ORF">SDC9_109225</name>
</gene>
<accession>A0A645BA53</accession>
<name>A0A645BA53_9ZZZZ</name>
<evidence type="ECO:0000313" key="3">
    <source>
        <dbReference type="EMBL" id="MPM62359.1"/>
    </source>
</evidence>
<proteinExistence type="predicted"/>
<sequence>MLGKFLSGVIFKIPKEVLASVIAMLCITGAFAVGNSVFNIWVMLFFGILGFVFNKLKLPHSPLILAVILGAMMERGLYQSLVLSKGSYMIFLQRPISLVMLIVATLFAIAPILKKIKQMKSASIN</sequence>
<keyword evidence="1" id="KW-1133">Transmembrane helix</keyword>
<evidence type="ECO:0000259" key="2">
    <source>
        <dbReference type="Pfam" id="PF01970"/>
    </source>
</evidence>
<organism evidence="3">
    <name type="scientific">bioreactor metagenome</name>
    <dbReference type="NCBI Taxonomy" id="1076179"/>
    <lineage>
        <taxon>unclassified sequences</taxon>
        <taxon>metagenomes</taxon>
        <taxon>ecological metagenomes</taxon>
    </lineage>
</organism>
<dbReference type="AlphaFoldDB" id="A0A645BA53"/>